<comment type="caution">
    <text evidence="7">The sequence shown here is derived from an EMBL/GenBank/DDBJ whole genome shotgun (WGS) entry which is preliminary data.</text>
</comment>
<feature type="transmembrane region" description="Helical" evidence="6">
    <location>
        <begin position="141"/>
        <end position="165"/>
    </location>
</feature>
<dbReference type="PANTHER" id="PTHR21716:SF64">
    <property type="entry name" value="AI-2 TRANSPORT PROTEIN TQSA"/>
    <property type="match status" value="1"/>
</dbReference>
<feature type="transmembrane region" description="Helical" evidence="6">
    <location>
        <begin position="205"/>
        <end position="231"/>
    </location>
</feature>
<dbReference type="EMBL" id="JARWAO010000007">
    <property type="protein sequence ID" value="MDR5896862.1"/>
    <property type="molecule type" value="Genomic_DNA"/>
</dbReference>
<dbReference type="RefSeq" id="WP_251593601.1">
    <property type="nucleotide sequence ID" value="NZ_JAMLJI010000003.1"/>
</dbReference>
<organism evidence="7 8">
    <name type="scientific">Larsenimonas suaedae</name>
    <dbReference type="NCBI Taxonomy" id="1851019"/>
    <lineage>
        <taxon>Bacteria</taxon>
        <taxon>Pseudomonadati</taxon>
        <taxon>Pseudomonadota</taxon>
        <taxon>Gammaproteobacteria</taxon>
        <taxon>Oceanospirillales</taxon>
        <taxon>Halomonadaceae</taxon>
        <taxon>Larsenimonas</taxon>
    </lineage>
</organism>
<protein>
    <submittedName>
        <fullName evidence="7">AI-2E family transporter</fullName>
    </submittedName>
</protein>
<keyword evidence="3 6" id="KW-0812">Transmembrane</keyword>
<name>A0ABU1GZL0_9GAMM</name>
<feature type="transmembrane region" description="Helical" evidence="6">
    <location>
        <begin position="35"/>
        <end position="54"/>
    </location>
</feature>
<accession>A0ABU1GZL0</accession>
<proteinExistence type="inferred from homology"/>
<feature type="transmembrane region" description="Helical" evidence="6">
    <location>
        <begin position="265"/>
        <end position="283"/>
    </location>
</feature>
<gene>
    <name evidence="7" type="ORF">QC825_12330</name>
</gene>
<keyword evidence="5 6" id="KW-0472">Membrane</keyword>
<sequence>MEDRENSERHYPYHLVVTLAALVIIVTGLKLGADIIIPILLATFVAVLCARPVSWLHQKGFGITPSICLVLAGLALLLGAFGTLIAAHLNAFVEQLPDMEAKLQEYYKVIIDWMNANGVPAELSSAERFFDPDKATRLMPMLLGGIGSALSQILIIFLLMIFVLYETLDFPKKIKLALEQPEASMRRFTQFSLTLQRYLVVKTGISVITGGLVSLSCVLLNVQFALLWGVLAFLLNYIPNLGSIIAAVPAVLLTLVMPEGGFIKAAMLGGCYTGINFILGNFVEPRIMGQTLGMSTLVAFLSLVVWGWILGPVGMFLSVPLTMSLKIALDSHPDTRWLSIMLGPTQRRREKLREKKSRSGS</sequence>
<evidence type="ECO:0000256" key="5">
    <source>
        <dbReference type="ARBA" id="ARBA00023136"/>
    </source>
</evidence>
<evidence type="ECO:0000313" key="8">
    <source>
        <dbReference type="Proteomes" id="UP001269375"/>
    </source>
</evidence>
<feature type="transmembrane region" description="Helical" evidence="6">
    <location>
        <begin position="237"/>
        <end position="258"/>
    </location>
</feature>
<feature type="transmembrane region" description="Helical" evidence="6">
    <location>
        <begin position="12"/>
        <end position="29"/>
    </location>
</feature>
<evidence type="ECO:0000256" key="4">
    <source>
        <dbReference type="ARBA" id="ARBA00022989"/>
    </source>
</evidence>
<feature type="transmembrane region" description="Helical" evidence="6">
    <location>
        <begin position="66"/>
        <end position="89"/>
    </location>
</feature>
<evidence type="ECO:0000256" key="6">
    <source>
        <dbReference type="SAM" id="Phobius"/>
    </source>
</evidence>
<reference evidence="7 8" key="1">
    <citation type="submission" date="2023-04" db="EMBL/GenBank/DDBJ databases">
        <title>A long-awaited taxogenomic arrangement of the family Halomonadaceae.</title>
        <authorList>
            <person name="De La Haba R."/>
            <person name="Chuvochina M."/>
            <person name="Wittouck S."/>
            <person name="Arahal D.R."/>
            <person name="Sanchez-Porro C."/>
            <person name="Hugenholtz P."/>
            <person name="Ventosa A."/>
        </authorList>
    </citation>
    <scope>NUCLEOTIDE SEQUENCE [LARGE SCALE GENOMIC DNA]</scope>
    <source>
        <strain evidence="7 8">DSM 22428</strain>
    </source>
</reference>
<dbReference type="PANTHER" id="PTHR21716">
    <property type="entry name" value="TRANSMEMBRANE PROTEIN"/>
    <property type="match status" value="1"/>
</dbReference>
<evidence type="ECO:0000256" key="3">
    <source>
        <dbReference type="ARBA" id="ARBA00022692"/>
    </source>
</evidence>
<evidence type="ECO:0000313" key="7">
    <source>
        <dbReference type="EMBL" id="MDR5896862.1"/>
    </source>
</evidence>
<comment type="subcellular location">
    <subcellularLocation>
        <location evidence="1">Membrane</location>
        <topology evidence="1">Multi-pass membrane protein</topology>
    </subcellularLocation>
</comment>
<feature type="transmembrane region" description="Helical" evidence="6">
    <location>
        <begin position="295"/>
        <end position="317"/>
    </location>
</feature>
<evidence type="ECO:0000256" key="1">
    <source>
        <dbReference type="ARBA" id="ARBA00004141"/>
    </source>
</evidence>
<evidence type="ECO:0000256" key="2">
    <source>
        <dbReference type="ARBA" id="ARBA00009773"/>
    </source>
</evidence>
<dbReference type="InterPro" id="IPR002549">
    <property type="entry name" value="AI-2E-like"/>
</dbReference>
<dbReference type="Pfam" id="PF01594">
    <property type="entry name" value="AI-2E_transport"/>
    <property type="match status" value="1"/>
</dbReference>
<keyword evidence="8" id="KW-1185">Reference proteome</keyword>
<comment type="similarity">
    <text evidence="2">Belongs to the autoinducer-2 exporter (AI-2E) (TC 2.A.86) family.</text>
</comment>
<keyword evidence="4 6" id="KW-1133">Transmembrane helix</keyword>
<dbReference type="Proteomes" id="UP001269375">
    <property type="component" value="Unassembled WGS sequence"/>
</dbReference>